<dbReference type="HOGENOM" id="CLU_2654843_0_0_1"/>
<evidence type="ECO:0000313" key="2">
    <source>
        <dbReference type="EMBL" id="CCK71840.1"/>
    </source>
</evidence>
<reference evidence="2 3" key="1">
    <citation type="journal article" date="2011" name="Proc. Natl. Acad. Sci. U.S.A.">
        <title>Evolutionary erosion of yeast sex chromosomes by mating-type switching accidents.</title>
        <authorList>
            <person name="Gordon J.L."/>
            <person name="Armisen D."/>
            <person name="Proux-Wera E."/>
            <person name="Oheigeartaigh S.S."/>
            <person name="Byrne K.P."/>
            <person name="Wolfe K.H."/>
        </authorList>
    </citation>
    <scope>NUCLEOTIDE SEQUENCE [LARGE SCALE GENOMIC DNA]</scope>
    <source>
        <strain evidence="3">ATCC MYA-139 / BCRC 22969 / CBS 8797 / CCRC 22969 / KCTC 17520 / NBRC 10181 / NCYC 3082</strain>
    </source>
</reference>
<evidence type="ECO:0000256" key="1">
    <source>
        <dbReference type="SAM" id="MobiDB-lite"/>
    </source>
</evidence>
<dbReference type="EMBL" id="HE978322">
    <property type="protein sequence ID" value="CCK71840.1"/>
    <property type="molecule type" value="Genomic_DNA"/>
</dbReference>
<proteinExistence type="predicted"/>
<dbReference type="RefSeq" id="XP_022466085.1">
    <property type="nucleotide sequence ID" value="XM_022609717.1"/>
</dbReference>
<feature type="compositionally biased region" description="Polar residues" evidence="1">
    <location>
        <begin position="67"/>
        <end position="76"/>
    </location>
</feature>
<reference evidence="3" key="2">
    <citation type="submission" date="2012-08" db="EMBL/GenBank/DDBJ databases">
        <title>Genome sequence of Kazachstania naganishii.</title>
        <authorList>
            <person name="Gordon J.L."/>
            <person name="Armisen D."/>
            <person name="Proux-Wera E."/>
            <person name="OhEigeartaigh S.S."/>
            <person name="Byrne K.P."/>
            <person name="Wolfe K.H."/>
        </authorList>
    </citation>
    <scope>NUCLEOTIDE SEQUENCE [LARGE SCALE GENOMIC DNA]</scope>
    <source>
        <strain evidence="3">ATCC MYA-139 / BCRC 22969 / CBS 8797 / CCRC 22969 / KCTC 17520 / NBRC 10181 / NCYC 3082</strain>
    </source>
</reference>
<dbReference type="OrthoDB" id="4066304at2759"/>
<keyword evidence="3" id="KW-1185">Reference proteome</keyword>
<name>J7RAD6_HUIN7</name>
<protein>
    <submittedName>
        <fullName evidence="2">Uncharacterized protein</fullName>
    </submittedName>
</protein>
<evidence type="ECO:0000313" key="3">
    <source>
        <dbReference type="Proteomes" id="UP000006310"/>
    </source>
</evidence>
<feature type="compositionally biased region" description="Low complexity" evidence="1">
    <location>
        <begin position="41"/>
        <end position="58"/>
    </location>
</feature>
<dbReference type="Proteomes" id="UP000006310">
    <property type="component" value="Chromosome 9"/>
</dbReference>
<accession>J7RAD6</accession>
<sequence length="76" mass="8435">MSRTTPEGARDSFTLKTLTAYHLLSQREQMCDLFYLVSPETSTPTTTTADARTSATLTPPSELVSRLRQQLSDIQA</sequence>
<organism evidence="2 3">
    <name type="scientific">Huiozyma naganishii (strain ATCC MYA-139 / BCRC 22969 / CBS 8797 / KCTC 17520 / NBRC 10181 / NCYC 3082 / Yp74L-3)</name>
    <name type="common">Yeast</name>
    <name type="synonym">Kazachstania naganishii</name>
    <dbReference type="NCBI Taxonomy" id="1071383"/>
    <lineage>
        <taxon>Eukaryota</taxon>
        <taxon>Fungi</taxon>
        <taxon>Dikarya</taxon>
        <taxon>Ascomycota</taxon>
        <taxon>Saccharomycotina</taxon>
        <taxon>Saccharomycetes</taxon>
        <taxon>Saccharomycetales</taxon>
        <taxon>Saccharomycetaceae</taxon>
        <taxon>Huiozyma</taxon>
    </lineage>
</organism>
<dbReference type="AlphaFoldDB" id="J7RAD6"/>
<feature type="region of interest" description="Disordered" evidence="1">
    <location>
        <begin position="41"/>
        <end position="76"/>
    </location>
</feature>
<dbReference type="GeneID" id="34527583"/>
<dbReference type="KEGG" id="kng:KNAG_0I00490"/>
<gene>
    <name evidence="2" type="primary">KNAG0I00490</name>
    <name evidence="2" type="ordered locus">KNAG_0I00490</name>
</gene>